<evidence type="ECO:0000256" key="1">
    <source>
        <dbReference type="SAM" id="MobiDB-lite"/>
    </source>
</evidence>
<dbReference type="GeneID" id="94346596"/>
<dbReference type="AlphaFoldDB" id="A0A976FQ30"/>
<keyword evidence="3" id="KW-1185">Reference proteome</keyword>
<name>A0A976FQ30_BRELC</name>
<proteinExistence type="predicted"/>
<accession>A0A976FQ30</accession>
<dbReference type="EMBL" id="SHOA02000014">
    <property type="protein sequence ID" value="TDH70526.1"/>
    <property type="molecule type" value="Genomic_DNA"/>
</dbReference>
<evidence type="ECO:0000313" key="3">
    <source>
        <dbReference type="Proteomes" id="UP000294530"/>
    </source>
</evidence>
<dbReference type="Proteomes" id="UP000294530">
    <property type="component" value="Unassembled WGS sequence"/>
</dbReference>
<sequence length="65" mass="7605">MEERRTITTLLTFVSKQARENPGEFETEVEAGEGASRPSKTMSMNARLPYFDFNRRYQQLMNDKV</sequence>
<dbReference type="KEGG" id="blac:94346596"/>
<reference evidence="2 3" key="1">
    <citation type="journal article" date="2021" name="Genome Biol.">
        <title>AFLAP: assembly-free linkage analysis pipeline using k-mers from genome sequencing data.</title>
        <authorList>
            <person name="Fletcher K."/>
            <person name="Zhang L."/>
            <person name="Gil J."/>
            <person name="Han R."/>
            <person name="Cavanaugh K."/>
            <person name="Michelmore R."/>
        </authorList>
    </citation>
    <scope>NUCLEOTIDE SEQUENCE [LARGE SCALE GENOMIC DNA]</scope>
    <source>
        <strain evidence="2 3">SF5</strain>
    </source>
</reference>
<dbReference type="RefSeq" id="XP_067820025.1">
    <property type="nucleotide sequence ID" value="XM_067960925.1"/>
</dbReference>
<protein>
    <submittedName>
        <fullName evidence="2">Uncharacterized protein</fullName>
    </submittedName>
</protein>
<evidence type="ECO:0000313" key="2">
    <source>
        <dbReference type="EMBL" id="TDH70526.1"/>
    </source>
</evidence>
<feature type="region of interest" description="Disordered" evidence="1">
    <location>
        <begin position="18"/>
        <end position="43"/>
    </location>
</feature>
<organism evidence="2 3">
    <name type="scientific">Bremia lactucae</name>
    <name type="common">Lettuce downy mildew</name>
    <dbReference type="NCBI Taxonomy" id="4779"/>
    <lineage>
        <taxon>Eukaryota</taxon>
        <taxon>Sar</taxon>
        <taxon>Stramenopiles</taxon>
        <taxon>Oomycota</taxon>
        <taxon>Peronosporomycetes</taxon>
        <taxon>Peronosporales</taxon>
        <taxon>Peronosporaceae</taxon>
        <taxon>Bremia</taxon>
    </lineage>
</organism>
<gene>
    <name evidence="2" type="ORF">CCR75_002828</name>
</gene>
<comment type="caution">
    <text evidence="2">The sequence shown here is derived from an EMBL/GenBank/DDBJ whole genome shotgun (WGS) entry which is preliminary data.</text>
</comment>